<dbReference type="Gene3D" id="1.10.540.10">
    <property type="entry name" value="Acyl-CoA dehydrogenase/oxidase, N-terminal domain"/>
    <property type="match status" value="1"/>
</dbReference>
<dbReference type="InterPro" id="IPR009075">
    <property type="entry name" value="AcylCo_DH/oxidase_C"/>
</dbReference>
<evidence type="ECO:0000259" key="7">
    <source>
        <dbReference type="Pfam" id="PF02771"/>
    </source>
</evidence>
<dbReference type="InterPro" id="IPR036250">
    <property type="entry name" value="AcylCo_DH-like_C"/>
</dbReference>
<keyword evidence="9" id="KW-1185">Reference proteome</keyword>
<dbReference type="Pfam" id="PF00441">
    <property type="entry name" value="Acyl-CoA_dh_1"/>
    <property type="match status" value="1"/>
</dbReference>
<comment type="similarity">
    <text evidence="2">Belongs to the acyl-CoA dehydrogenase family.</text>
</comment>
<dbReference type="Proteomes" id="UP001320715">
    <property type="component" value="Unassembled WGS sequence"/>
</dbReference>
<protein>
    <submittedName>
        <fullName evidence="8">Acyl-CoA dehydrogenase</fullName>
    </submittedName>
</protein>
<reference evidence="8 9" key="1">
    <citation type="submission" date="2020-01" db="EMBL/GenBank/DDBJ databases">
        <title>Genomes of bacteria type strains.</title>
        <authorList>
            <person name="Chen J."/>
            <person name="Zhu S."/>
            <person name="Yang J."/>
        </authorList>
    </citation>
    <scope>NUCLEOTIDE SEQUENCE [LARGE SCALE GENOMIC DNA]</scope>
    <source>
        <strain evidence="8 9">DSM 16655</strain>
    </source>
</reference>
<name>A0ABT1CQ97_9HYPH</name>
<dbReference type="SUPFAM" id="SSF56645">
    <property type="entry name" value="Acyl-CoA dehydrogenase NM domain-like"/>
    <property type="match status" value="1"/>
</dbReference>
<comment type="cofactor">
    <cofactor evidence="1">
        <name>FAD</name>
        <dbReference type="ChEBI" id="CHEBI:57692"/>
    </cofactor>
</comment>
<comment type="caution">
    <text evidence="8">The sequence shown here is derived from an EMBL/GenBank/DDBJ whole genome shotgun (WGS) entry which is preliminary data.</text>
</comment>
<evidence type="ECO:0000256" key="5">
    <source>
        <dbReference type="ARBA" id="ARBA00023002"/>
    </source>
</evidence>
<dbReference type="InterPro" id="IPR009100">
    <property type="entry name" value="AcylCoA_DH/oxidase_NM_dom_sf"/>
</dbReference>
<feature type="domain" description="Acyl-CoA dehydrogenase/oxidase N-terminal" evidence="7">
    <location>
        <begin position="15"/>
        <end position="88"/>
    </location>
</feature>
<dbReference type="RefSeq" id="WP_252915501.1">
    <property type="nucleotide sequence ID" value="NZ_JAAAML010000001.1"/>
</dbReference>
<evidence type="ECO:0000313" key="9">
    <source>
        <dbReference type="Proteomes" id="UP001320715"/>
    </source>
</evidence>
<proteinExistence type="inferred from homology"/>
<dbReference type="CDD" id="cd00567">
    <property type="entry name" value="ACAD"/>
    <property type="match status" value="1"/>
</dbReference>
<evidence type="ECO:0000256" key="2">
    <source>
        <dbReference type="ARBA" id="ARBA00009347"/>
    </source>
</evidence>
<keyword evidence="5" id="KW-0560">Oxidoreductase</keyword>
<keyword evidence="4" id="KW-0274">FAD</keyword>
<dbReference type="Gene3D" id="2.40.110.10">
    <property type="entry name" value="Butyryl-CoA Dehydrogenase, subunit A, domain 2"/>
    <property type="match status" value="1"/>
</dbReference>
<dbReference type="SUPFAM" id="SSF47203">
    <property type="entry name" value="Acyl-CoA dehydrogenase C-terminal domain-like"/>
    <property type="match status" value="1"/>
</dbReference>
<feature type="domain" description="Acyl-CoA dehydrogenase/oxidase C-terminal" evidence="6">
    <location>
        <begin position="229"/>
        <end position="350"/>
    </location>
</feature>
<evidence type="ECO:0000256" key="3">
    <source>
        <dbReference type="ARBA" id="ARBA00022630"/>
    </source>
</evidence>
<dbReference type="EMBL" id="JAAAML010000001">
    <property type="protein sequence ID" value="MCO6408377.1"/>
    <property type="molecule type" value="Genomic_DNA"/>
</dbReference>
<organism evidence="8 9">
    <name type="scientific">Hoeflea alexandrii</name>
    <dbReference type="NCBI Taxonomy" id="288436"/>
    <lineage>
        <taxon>Bacteria</taxon>
        <taxon>Pseudomonadati</taxon>
        <taxon>Pseudomonadota</taxon>
        <taxon>Alphaproteobacteria</taxon>
        <taxon>Hyphomicrobiales</taxon>
        <taxon>Rhizobiaceae</taxon>
        <taxon>Hoeflea</taxon>
    </lineage>
</organism>
<dbReference type="InterPro" id="IPR046373">
    <property type="entry name" value="Acyl-CoA_Oxase/DH_mid-dom_sf"/>
</dbReference>
<evidence type="ECO:0000259" key="6">
    <source>
        <dbReference type="Pfam" id="PF00441"/>
    </source>
</evidence>
<evidence type="ECO:0000256" key="4">
    <source>
        <dbReference type="ARBA" id="ARBA00022827"/>
    </source>
</evidence>
<sequence>MPEIILEDPDGTFAMLRDSVAAFAQRFDGAKSLRARRGAGRDLDRDIWSAMAEAGWLGLMLPEDLGGAGLGLSEQAILSEALGRALITEPLAQLSVFSGTLLAGAEPGAERSRLAEGLISGSLVVSPVWQTTDGGFAVVTATADVAGVTLSGTADLVVAAASADVFLVLARSKDERVLISVPAGSDGLSVSERPTVDGATLAQVRFDGCPVAAEQVLARGLLGNDLLDDAIQATRLTLAAELAGAGSKALEATVDYTKERVQFGKPIASFQAIQHRLVDMWSVAEFSCAAIVNALERLADEPGKPAALAVLAAKARAGDAAVDITRKAIHLHGAMGFTDECDIGLYMKRAVNLNATLGNPAQLRLQFVALERAA</sequence>
<dbReference type="InterPro" id="IPR013786">
    <property type="entry name" value="AcylCoA_DH/ox_N"/>
</dbReference>
<dbReference type="InterPro" id="IPR037069">
    <property type="entry name" value="AcylCoA_DH/ox_N_sf"/>
</dbReference>
<evidence type="ECO:0000256" key="1">
    <source>
        <dbReference type="ARBA" id="ARBA00001974"/>
    </source>
</evidence>
<keyword evidence="3" id="KW-0285">Flavoprotein</keyword>
<accession>A0ABT1CQ97</accession>
<evidence type="ECO:0000313" key="8">
    <source>
        <dbReference type="EMBL" id="MCO6408377.1"/>
    </source>
</evidence>
<dbReference type="Gene3D" id="1.20.140.10">
    <property type="entry name" value="Butyryl-CoA Dehydrogenase, subunit A, domain 3"/>
    <property type="match status" value="1"/>
</dbReference>
<dbReference type="PANTHER" id="PTHR43884:SF20">
    <property type="entry name" value="ACYL-COA DEHYDROGENASE FADE28"/>
    <property type="match status" value="1"/>
</dbReference>
<dbReference type="PANTHER" id="PTHR43884">
    <property type="entry name" value="ACYL-COA DEHYDROGENASE"/>
    <property type="match status" value="1"/>
</dbReference>
<dbReference type="Pfam" id="PF02771">
    <property type="entry name" value="Acyl-CoA_dh_N"/>
    <property type="match status" value="1"/>
</dbReference>
<gene>
    <name evidence="8" type="ORF">GTW23_09355</name>
</gene>